<dbReference type="InterPro" id="IPR023214">
    <property type="entry name" value="HAD_sf"/>
</dbReference>
<evidence type="ECO:0000313" key="3">
    <source>
        <dbReference type="EMBL" id="VFK79413.1"/>
    </source>
</evidence>
<dbReference type="PANTHER" id="PTHR10000:SF8">
    <property type="entry name" value="HAD SUPERFAMILY HYDROLASE-LIKE, TYPE 3"/>
    <property type="match status" value="1"/>
</dbReference>
<reference evidence="1" key="1">
    <citation type="submission" date="2019-02" db="EMBL/GenBank/DDBJ databases">
        <authorList>
            <person name="Gruber-Vodicka R. H."/>
            <person name="Seah K. B. B."/>
        </authorList>
    </citation>
    <scope>NUCLEOTIDE SEQUENCE</scope>
    <source>
        <strain evidence="3">BECK_S127</strain>
        <strain evidence="2">BECK_S1320</strain>
        <strain evidence="1">BECK_S1321</strain>
    </source>
</reference>
<dbReference type="PANTHER" id="PTHR10000">
    <property type="entry name" value="PHOSPHOSERINE PHOSPHATASE"/>
    <property type="match status" value="1"/>
</dbReference>
<name>A0A450YLY4_9GAMM</name>
<gene>
    <name evidence="3" type="ORF">BECKSD772D_GA0070982_104817</name>
    <name evidence="2" type="ORF">BECKSD772E_GA0070983_11291</name>
    <name evidence="1" type="ORF">BECKSD772F_GA0070984_11241</name>
</gene>
<dbReference type="EMBL" id="CAADFR010000124">
    <property type="protein sequence ID" value="VFK42547.1"/>
    <property type="molecule type" value="Genomic_DNA"/>
</dbReference>
<dbReference type="Pfam" id="PF08282">
    <property type="entry name" value="Hydrolase_3"/>
    <property type="match status" value="2"/>
</dbReference>
<dbReference type="InterPro" id="IPR036412">
    <property type="entry name" value="HAD-like_sf"/>
</dbReference>
<dbReference type="NCBIfam" id="TIGR01484">
    <property type="entry name" value="HAD-SF-IIB"/>
    <property type="match status" value="1"/>
</dbReference>
<evidence type="ECO:0000313" key="2">
    <source>
        <dbReference type="EMBL" id="VFK48519.1"/>
    </source>
</evidence>
<dbReference type="GO" id="GO:0016791">
    <property type="term" value="F:phosphatase activity"/>
    <property type="evidence" value="ECO:0007669"/>
    <property type="project" value="TreeGrafter"/>
</dbReference>
<proteinExistence type="predicted"/>
<evidence type="ECO:0008006" key="4">
    <source>
        <dbReference type="Google" id="ProtNLM"/>
    </source>
</evidence>
<dbReference type="EMBL" id="CAADFU010000129">
    <property type="protein sequence ID" value="VFK48519.1"/>
    <property type="molecule type" value="Genomic_DNA"/>
</dbReference>
<dbReference type="Gene3D" id="3.90.1070.10">
    <property type="match status" value="1"/>
</dbReference>
<evidence type="ECO:0000313" key="1">
    <source>
        <dbReference type="EMBL" id="VFK42547.1"/>
    </source>
</evidence>
<organism evidence="1">
    <name type="scientific">Candidatus Kentrum sp. SD</name>
    <dbReference type="NCBI Taxonomy" id="2126332"/>
    <lineage>
        <taxon>Bacteria</taxon>
        <taxon>Pseudomonadati</taxon>
        <taxon>Pseudomonadota</taxon>
        <taxon>Gammaproteobacteria</taxon>
        <taxon>Candidatus Kentrum</taxon>
    </lineage>
</organism>
<dbReference type="GO" id="GO:0000287">
    <property type="term" value="F:magnesium ion binding"/>
    <property type="evidence" value="ECO:0007669"/>
    <property type="project" value="UniProtKB-ARBA"/>
</dbReference>
<dbReference type="SUPFAM" id="SSF56784">
    <property type="entry name" value="HAD-like"/>
    <property type="match status" value="1"/>
</dbReference>
<dbReference type="Gene3D" id="3.40.50.1000">
    <property type="entry name" value="HAD superfamily/HAD-like"/>
    <property type="match status" value="1"/>
</dbReference>
<protein>
    <recommendedName>
        <fullName evidence="4">HAD-superfamily hydrolase, subfamily IIB</fullName>
    </recommendedName>
</protein>
<dbReference type="InterPro" id="IPR006379">
    <property type="entry name" value="HAD-SF_hydro_IIB"/>
</dbReference>
<accession>A0A450YLY4</accession>
<dbReference type="AlphaFoldDB" id="A0A450YLY4"/>
<dbReference type="GO" id="GO:0005829">
    <property type="term" value="C:cytosol"/>
    <property type="evidence" value="ECO:0007669"/>
    <property type="project" value="TreeGrafter"/>
</dbReference>
<sequence>MNLLIFDVDGTLCEINKSVDKELEEVLQFISRKDIIALASGKPFGYLAGFCRQLGLPDAVIIGENGGTLMYNATFPPKNYYKVEVSPEVKNILSAIKNNYESEFKSRIWFQPNEVILTVFPIDIKDISLIHSMANRFKNDFLDIYCHADSADFVPKGFDKGTAIDEFLKNRSFDRSDIYVFGDGENDIPMFRKSDNIITIGNEALFRNFNSIKLDSIEELKGYLKLYLASRN</sequence>
<dbReference type="EMBL" id="CAADHB010000048">
    <property type="protein sequence ID" value="VFK79413.1"/>
    <property type="molecule type" value="Genomic_DNA"/>
</dbReference>